<dbReference type="Proteomes" id="UP000789342">
    <property type="component" value="Unassembled WGS sequence"/>
</dbReference>
<feature type="compositionally biased region" description="Polar residues" evidence="1">
    <location>
        <begin position="18"/>
        <end position="30"/>
    </location>
</feature>
<sequence>MESKSPQKFLEAQGGTAGNSSDDNVGSLSGSPIYRPVDNTFSVSSSPEGSPYRIKTPRPIVAYSPPHTEYPDHKFHGCSSILDYEINDKLGEGTFG</sequence>
<dbReference type="OrthoDB" id="28397at2759"/>
<dbReference type="AlphaFoldDB" id="A0A9N9F097"/>
<accession>A0A9N9F097</accession>
<feature type="compositionally biased region" description="Polar residues" evidence="1">
    <location>
        <begin position="39"/>
        <end position="48"/>
    </location>
</feature>
<comment type="caution">
    <text evidence="2">The sequence shown here is derived from an EMBL/GenBank/DDBJ whole genome shotgun (WGS) entry which is preliminary data.</text>
</comment>
<proteinExistence type="predicted"/>
<dbReference type="EMBL" id="CAJVPV010001540">
    <property type="protein sequence ID" value="CAG8500756.1"/>
    <property type="molecule type" value="Genomic_DNA"/>
</dbReference>
<gene>
    <name evidence="2" type="ORF">AMORRO_LOCUS3240</name>
</gene>
<evidence type="ECO:0000256" key="1">
    <source>
        <dbReference type="SAM" id="MobiDB-lite"/>
    </source>
</evidence>
<protein>
    <submittedName>
        <fullName evidence="2">13481_t:CDS:1</fullName>
    </submittedName>
</protein>
<feature type="region of interest" description="Disordered" evidence="1">
    <location>
        <begin position="1"/>
        <end position="65"/>
    </location>
</feature>
<organism evidence="2 3">
    <name type="scientific">Acaulospora morrowiae</name>
    <dbReference type="NCBI Taxonomy" id="94023"/>
    <lineage>
        <taxon>Eukaryota</taxon>
        <taxon>Fungi</taxon>
        <taxon>Fungi incertae sedis</taxon>
        <taxon>Mucoromycota</taxon>
        <taxon>Glomeromycotina</taxon>
        <taxon>Glomeromycetes</taxon>
        <taxon>Diversisporales</taxon>
        <taxon>Acaulosporaceae</taxon>
        <taxon>Acaulospora</taxon>
    </lineage>
</organism>
<evidence type="ECO:0000313" key="3">
    <source>
        <dbReference type="Proteomes" id="UP000789342"/>
    </source>
</evidence>
<feature type="non-terminal residue" evidence="2">
    <location>
        <position position="96"/>
    </location>
</feature>
<reference evidence="2" key="1">
    <citation type="submission" date="2021-06" db="EMBL/GenBank/DDBJ databases">
        <authorList>
            <person name="Kallberg Y."/>
            <person name="Tangrot J."/>
            <person name="Rosling A."/>
        </authorList>
    </citation>
    <scope>NUCLEOTIDE SEQUENCE</scope>
    <source>
        <strain evidence="2">CL551</strain>
    </source>
</reference>
<keyword evidence="3" id="KW-1185">Reference proteome</keyword>
<name>A0A9N9F097_9GLOM</name>
<evidence type="ECO:0000313" key="2">
    <source>
        <dbReference type="EMBL" id="CAG8500756.1"/>
    </source>
</evidence>